<organism evidence="2 3">
    <name type="scientific">Natronobacillus azotifigens</name>
    <dbReference type="NCBI Taxonomy" id="472978"/>
    <lineage>
        <taxon>Bacteria</taxon>
        <taxon>Bacillati</taxon>
        <taxon>Bacillota</taxon>
        <taxon>Bacilli</taxon>
        <taxon>Bacillales</taxon>
        <taxon>Bacillaceae</taxon>
        <taxon>Natronobacillus</taxon>
    </lineage>
</organism>
<evidence type="ECO:0000313" key="3">
    <source>
        <dbReference type="Proteomes" id="UP001084197"/>
    </source>
</evidence>
<comment type="similarity">
    <text evidence="1">Belongs to the ROK (NagC/XylR) family.</text>
</comment>
<keyword evidence="3" id="KW-1185">Reference proteome</keyword>
<dbReference type="PANTHER" id="PTHR18964:SF170">
    <property type="entry name" value="SUGAR KINASE"/>
    <property type="match status" value="1"/>
</dbReference>
<dbReference type="AlphaFoldDB" id="A0A9J6RHP6"/>
<dbReference type="Proteomes" id="UP001084197">
    <property type="component" value="Unassembled WGS sequence"/>
</dbReference>
<dbReference type="PANTHER" id="PTHR18964">
    <property type="entry name" value="ROK (REPRESSOR, ORF, KINASE) FAMILY"/>
    <property type="match status" value="1"/>
</dbReference>
<dbReference type="InterPro" id="IPR043129">
    <property type="entry name" value="ATPase_NBD"/>
</dbReference>
<dbReference type="RefSeq" id="WP_268781417.1">
    <property type="nucleotide sequence ID" value="NZ_JAPRAT010000053.1"/>
</dbReference>
<dbReference type="InterPro" id="IPR000600">
    <property type="entry name" value="ROK"/>
</dbReference>
<evidence type="ECO:0000256" key="1">
    <source>
        <dbReference type="ARBA" id="ARBA00006479"/>
    </source>
</evidence>
<protein>
    <submittedName>
        <fullName evidence="2">ROK family protein</fullName>
    </submittedName>
</protein>
<dbReference type="Gene3D" id="3.30.420.40">
    <property type="match status" value="2"/>
</dbReference>
<dbReference type="Pfam" id="PF00480">
    <property type="entry name" value="ROK"/>
    <property type="match status" value="1"/>
</dbReference>
<reference evidence="2" key="1">
    <citation type="submission" date="2022-11" db="EMBL/GenBank/DDBJ databases">
        <title>WGS of Natronobacillus azotifigens 24KS-1, an anaerobic diazotrophic haloalkaliphile from soda-rich habitats.</title>
        <authorList>
            <person name="Sorokin D.Y."/>
            <person name="Merkel A.Y."/>
        </authorList>
    </citation>
    <scope>NUCLEOTIDE SEQUENCE</scope>
    <source>
        <strain evidence="2">24KS-1</strain>
    </source>
</reference>
<dbReference type="SUPFAM" id="SSF53067">
    <property type="entry name" value="Actin-like ATPase domain"/>
    <property type="match status" value="1"/>
</dbReference>
<name>A0A9J6RHP6_9BACI</name>
<sequence length="294" mass="32157">MYLVFDLGGTFVKFAWINEEGEIKEQGKFRTPFQRVEDLVKKMVDVFDQGPEKAEGIAISCPGTVDINSGVIYYGGTLTYLHETNLPKMLKEICGVPVSIENDGKCAALAELWLGSIKDYRHAVVLVLGTGVGGGLIIDGKLHRGANLSAGEISYVMDQHMIEDSEVNFFGIAGSASRMVNEIAKCKGLEDNDGEAVFHHINQGDPEAAAIFEKYCQTIALQILNLQHILDPEVFSIGGGISVQPIVLEGIKQAIHSIKQNNPILKAEPHVVSCHFRSAANLYGALYHYLLQQK</sequence>
<proteinExistence type="inferred from homology"/>
<comment type="caution">
    <text evidence="2">The sequence shown here is derived from an EMBL/GenBank/DDBJ whole genome shotgun (WGS) entry which is preliminary data.</text>
</comment>
<accession>A0A9J6RHP6</accession>
<gene>
    <name evidence="2" type="ORF">OWO01_15705</name>
</gene>
<dbReference type="CDD" id="cd24152">
    <property type="entry name" value="ASKHA_NBD_ROK-like"/>
    <property type="match status" value="1"/>
</dbReference>
<dbReference type="EMBL" id="JAPRAT010000053">
    <property type="protein sequence ID" value="MCZ0704641.1"/>
    <property type="molecule type" value="Genomic_DNA"/>
</dbReference>
<evidence type="ECO:0000313" key="2">
    <source>
        <dbReference type="EMBL" id="MCZ0704641.1"/>
    </source>
</evidence>